<protein>
    <submittedName>
        <fullName evidence="2">YncE family protein</fullName>
    </submittedName>
</protein>
<accession>A0A4R0PBJ6</accession>
<dbReference type="Proteomes" id="UP000291301">
    <property type="component" value="Unassembled WGS sequence"/>
</dbReference>
<proteinExistence type="predicted"/>
<dbReference type="OrthoDB" id="24300at2"/>
<evidence type="ECO:0000313" key="3">
    <source>
        <dbReference type="Proteomes" id="UP000291301"/>
    </source>
</evidence>
<name>A0A4R0PBJ6_9HYPH</name>
<dbReference type="PANTHER" id="PTHR47197:SF3">
    <property type="entry name" value="DIHYDRO-HEME D1 DEHYDROGENASE"/>
    <property type="match status" value="1"/>
</dbReference>
<sequence>MRMVGQTLTLVTSLIAGGSGALADIYIPEGDANTTLVLSDKFEVLRRIEGLEAVHGLAAIPGRDILLAGSLATIERGNVQKPAAASEDEHDAHHGGGQEPMDGTVSIVSAVEAETGEIIKKIEVPGSVHHVETSTDGKWAVVTHPGLASVSIIDLGDFSVAATVATGPEPEYSVYDPVTGRFFVSNAGNGTVSDVDPEKGYVVRNLVLDNGPKHLAFDSEARRIFAAEADNGTVSVIDADSGDTLQRFEIGGELHGIAEGENVVYVSARETGKIVKVDVATGKSSEVSVGPQPYHMTLSDEGLLVSSAAEALVWVLDPRDLSVRSTIPTQGIGHQMVVSN</sequence>
<organism evidence="2 3">
    <name type="scientific">Oricola cellulosilytica</name>
    <dbReference type="NCBI Taxonomy" id="1429082"/>
    <lineage>
        <taxon>Bacteria</taxon>
        <taxon>Pseudomonadati</taxon>
        <taxon>Pseudomonadota</taxon>
        <taxon>Alphaproteobacteria</taxon>
        <taxon>Hyphomicrobiales</taxon>
        <taxon>Ahrensiaceae</taxon>
        <taxon>Oricola</taxon>
    </lineage>
</organism>
<dbReference type="RefSeq" id="WP_158284768.1">
    <property type="nucleotide sequence ID" value="NZ_SJST01000004.1"/>
</dbReference>
<reference evidence="2 3" key="1">
    <citation type="journal article" date="2015" name="Antonie Van Leeuwenhoek">
        <title>Oricola cellulosilytica gen. nov., sp. nov., a cellulose-degrading bacterium of the family Phyllobacteriaceae isolated from surface seashore water, and emended descriptions of Mesorhizobium loti and Phyllobacterium myrsinacearum.</title>
        <authorList>
            <person name="Hameed A."/>
            <person name="Shahina M."/>
            <person name="Lai W.A."/>
            <person name="Lin S.Y."/>
            <person name="Young L.S."/>
            <person name="Liu Y.C."/>
            <person name="Hsu Y.H."/>
            <person name="Young C.C."/>
        </authorList>
    </citation>
    <scope>NUCLEOTIDE SEQUENCE [LARGE SCALE GENOMIC DNA]</scope>
    <source>
        <strain evidence="2 3">KCTC 52183</strain>
    </source>
</reference>
<evidence type="ECO:0000256" key="1">
    <source>
        <dbReference type="SAM" id="MobiDB-lite"/>
    </source>
</evidence>
<evidence type="ECO:0000313" key="2">
    <source>
        <dbReference type="EMBL" id="TCD13727.1"/>
    </source>
</evidence>
<gene>
    <name evidence="2" type="ORF">E0D97_11495</name>
</gene>
<dbReference type="PANTHER" id="PTHR47197">
    <property type="entry name" value="PROTEIN NIRF"/>
    <property type="match status" value="1"/>
</dbReference>
<dbReference type="AlphaFoldDB" id="A0A4R0PBJ6"/>
<dbReference type="InterPro" id="IPR011048">
    <property type="entry name" value="Haem_d1_sf"/>
</dbReference>
<dbReference type="InterPro" id="IPR051200">
    <property type="entry name" value="Host-pathogen_enzymatic-act"/>
</dbReference>
<dbReference type="Gene3D" id="2.130.10.10">
    <property type="entry name" value="YVTN repeat-like/Quinoprotein amine dehydrogenase"/>
    <property type="match status" value="2"/>
</dbReference>
<feature type="region of interest" description="Disordered" evidence="1">
    <location>
        <begin position="79"/>
        <end position="103"/>
    </location>
</feature>
<keyword evidence="3" id="KW-1185">Reference proteome</keyword>
<dbReference type="SUPFAM" id="SSF51004">
    <property type="entry name" value="C-terminal (heme d1) domain of cytochrome cd1-nitrite reductase"/>
    <property type="match status" value="1"/>
</dbReference>
<dbReference type="InterPro" id="IPR015943">
    <property type="entry name" value="WD40/YVTN_repeat-like_dom_sf"/>
</dbReference>
<comment type="caution">
    <text evidence="2">The sequence shown here is derived from an EMBL/GenBank/DDBJ whole genome shotgun (WGS) entry which is preliminary data.</text>
</comment>
<dbReference type="EMBL" id="SJST01000004">
    <property type="protein sequence ID" value="TCD13727.1"/>
    <property type="molecule type" value="Genomic_DNA"/>
</dbReference>